<dbReference type="InterPro" id="IPR015421">
    <property type="entry name" value="PyrdxlP-dep_Trfase_major"/>
</dbReference>
<dbReference type="GO" id="GO:0008483">
    <property type="term" value="F:transaminase activity"/>
    <property type="evidence" value="ECO:0007669"/>
    <property type="project" value="UniProtKB-KW"/>
</dbReference>
<dbReference type="KEGG" id="aoe:Clos_2419"/>
<proteinExistence type="inferred from homology"/>
<dbReference type="GO" id="GO:0030170">
    <property type="term" value="F:pyridoxal phosphate binding"/>
    <property type="evidence" value="ECO:0007669"/>
    <property type="project" value="InterPro"/>
</dbReference>
<evidence type="ECO:0000256" key="3">
    <source>
        <dbReference type="RuleBase" id="RU003560"/>
    </source>
</evidence>
<dbReference type="FunFam" id="3.40.640.10:FF:000004">
    <property type="entry name" value="Acetylornithine aminotransferase"/>
    <property type="match status" value="1"/>
</dbReference>
<dbReference type="Proteomes" id="UP000000269">
    <property type="component" value="Chromosome"/>
</dbReference>
<keyword evidence="4" id="KW-0032">Aminotransferase</keyword>
<reference evidence="5" key="1">
    <citation type="submission" date="2007-10" db="EMBL/GenBank/DDBJ databases">
        <title>Complete genome of Alkaliphilus oremlandii OhILAs.</title>
        <authorList>
            <person name="Copeland A."/>
            <person name="Lucas S."/>
            <person name="Lapidus A."/>
            <person name="Barry K."/>
            <person name="Detter J.C."/>
            <person name="Glavina del Rio T."/>
            <person name="Hammon N."/>
            <person name="Israni S."/>
            <person name="Dalin E."/>
            <person name="Tice H."/>
            <person name="Pitluck S."/>
            <person name="Chain P."/>
            <person name="Malfatti S."/>
            <person name="Shin M."/>
            <person name="Vergez L."/>
            <person name="Schmutz J."/>
            <person name="Larimer F."/>
            <person name="Land M."/>
            <person name="Hauser L."/>
            <person name="Kyrpides N."/>
            <person name="Mikhailova N."/>
            <person name="Stolz J.F."/>
            <person name="Dawson A."/>
            <person name="Fisher E."/>
            <person name="Crable B."/>
            <person name="Perera E."/>
            <person name="Lisak J."/>
            <person name="Ranganathan M."/>
            <person name="Basu P."/>
            <person name="Richardson P."/>
        </authorList>
    </citation>
    <scope>NUCLEOTIDE SEQUENCE [LARGE SCALE GENOMIC DNA]</scope>
    <source>
        <strain evidence="5">OhILAs</strain>
    </source>
</reference>
<comment type="similarity">
    <text evidence="3">Belongs to the class-III pyridoxal-phosphate-dependent aminotransferase family.</text>
</comment>
<dbReference type="PANTHER" id="PTHR11986">
    <property type="entry name" value="AMINOTRANSFERASE CLASS III"/>
    <property type="match status" value="1"/>
</dbReference>
<sequence length="470" mass="52175">MVNQIDNKKLISIEEALECGNEEAEENYRRYMNPQFAMILKTLGFNKNFVKAKDMIVWDKEGNEYLDFLGGYGSLNVGHNNEFIIDSLNKINHMPNILQLAMNPLTSVLAKNLATITPGDLKYTFFCNSGAEAVEGALKIAKIATKKSRVIYCKGAFHGKSMGALSVTGRDKYKQYFEPMVPLATEVPYGDLSALKLILEEYNDVAAFIVEPIQGEGGIILPPVDYLRKAKKLCSQYGVLLIADEIQTGLGRTGHWFACDAEDVVPDIMCIAKSLSGGIIPIGAYITKEEIWKSAYGSLERCLLHTSTFGGNTWAAAAGISTIQFIEENNLQNEALEKGNYVLSKLVQLREQYPILKDVRGRGLMIGLEFSTIKFPLINNLMNKNMQELIAEYTGAIVANELMNHYNIITAYTLNNPNVIRIEPPLTVTYEQLDRFINALEDILIRNKSMGSITLNAAKNIIKSVVSGGK</sequence>
<dbReference type="PROSITE" id="PS00600">
    <property type="entry name" value="AA_TRANSFER_CLASS_3"/>
    <property type="match status" value="1"/>
</dbReference>
<dbReference type="OrthoDB" id="9801052at2"/>
<keyword evidence="2 3" id="KW-0663">Pyridoxal phosphate</keyword>
<dbReference type="GO" id="GO:0042802">
    <property type="term" value="F:identical protein binding"/>
    <property type="evidence" value="ECO:0007669"/>
    <property type="project" value="TreeGrafter"/>
</dbReference>
<accession>A8MJG9</accession>
<gene>
    <name evidence="4" type="ordered locus">Clos_2419</name>
</gene>
<dbReference type="Gene3D" id="3.90.1150.10">
    <property type="entry name" value="Aspartate Aminotransferase, domain 1"/>
    <property type="match status" value="1"/>
</dbReference>
<dbReference type="Pfam" id="PF00202">
    <property type="entry name" value="Aminotran_3"/>
    <property type="match status" value="1"/>
</dbReference>
<comment type="cofactor">
    <cofactor evidence="1">
        <name>pyridoxal 5'-phosphate</name>
        <dbReference type="ChEBI" id="CHEBI:597326"/>
    </cofactor>
</comment>
<dbReference type="STRING" id="350688.Clos_2419"/>
<dbReference type="HOGENOM" id="CLU_016922_10_0_9"/>
<dbReference type="InterPro" id="IPR015422">
    <property type="entry name" value="PyrdxlP-dep_Trfase_small"/>
</dbReference>
<dbReference type="InterPro" id="IPR015424">
    <property type="entry name" value="PyrdxlP-dep_Trfase"/>
</dbReference>
<organism evidence="4 5">
    <name type="scientific">Alkaliphilus oremlandii (strain OhILAs)</name>
    <name type="common">Clostridium oremlandii (strain OhILAs)</name>
    <dbReference type="NCBI Taxonomy" id="350688"/>
    <lineage>
        <taxon>Bacteria</taxon>
        <taxon>Bacillati</taxon>
        <taxon>Bacillota</taxon>
        <taxon>Clostridia</taxon>
        <taxon>Peptostreptococcales</taxon>
        <taxon>Natronincolaceae</taxon>
        <taxon>Alkaliphilus</taxon>
    </lineage>
</organism>
<evidence type="ECO:0000256" key="2">
    <source>
        <dbReference type="ARBA" id="ARBA00022898"/>
    </source>
</evidence>
<dbReference type="RefSeq" id="WP_012160258.1">
    <property type="nucleotide sequence ID" value="NC_009922.1"/>
</dbReference>
<dbReference type="SUPFAM" id="SSF53383">
    <property type="entry name" value="PLP-dependent transferases"/>
    <property type="match status" value="1"/>
</dbReference>
<evidence type="ECO:0000256" key="1">
    <source>
        <dbReference type="ARBA" id="ARBA00001933"/>
    </source>
</evidence>
<keyword evidence="4" id="KW-0808">Transferase</keyword>
<keyword evidence="5" id="KW-1185">Reference proteome</keyword>
<name>A8MJG9_ALKOO</name>
<dbReference type="CDD" id="cd00610">
    <property type="entry name" value="OAT_like"/>
    <property type="match status" value="1"/>
</dbReference>
<evidence type="ECO:0000313" key="4">
    <source>
        <dbReference type="EMBL" id="ABW19951.1"/>
    </source>
</evidence>
<protein>
    <submittedName>
        <fullName evidence="4">Aminotransferase class-III</fullName>
    </submittedName>
</protein>
<dbReference type="EMBL" id="CP000853">
    <property type="protein sequence ID" value="ABW19951.1"/>
    <property type="molecule type" value="Genomic_DNA"/>
</dbReference>
<dbReference type="InterPro" id="IPR005814">
    <property type="entry name" value="Aminotrans_3"/>
</dbReference>
<dbReference type="Gene3D" id="3.40.640.10">
    <property type="entry name" value="Type I PLP-dependent aspartate aminotransferase-like (Major domain)"/>
    <property type="match status" value="1"/>
</dbReference>
<dbReference type="AlphaFoldDB" id="A8MJG9"/>
<dbReference type="eggNOG" id="COG4992">
    <property type="taxonomic scope" value="Bacteria"/>
</dbReference>
<evidence type="ECO:0000313" key="5">
    <source>
        <dbReference type="Proteomes" id="UP000000269"/>
    </source>
</evidence>
<dbReference type="PANTHER" id="PTHR11986:SF121">
    <property type="entry name" value="BLR3010 PROTEIN"/>
    <property type="match status" value="1"/>
</dbReference>
<dbReference type="InterPro" id="IPR050103">
    <property type="entry name" value="Class-III_PLP-dep_AT"/>
</dbReference>
<dbReference type="InterPro" id="IPR049704">
    <property type="entry name" value="Aminotrans_3_PPA_site"/>
</dbReference>